<dbReference type="Proteomes" id="UP000681722">
    <property type="component" value="Unassembled WGS sequence"/>
</dbReference>
<feature type="chain" id="PRO_5036410469" description="Sodefrin-like factor" evidence="1">
    <location>
        <begin position="18"/>
        <end position="306"/>
    </location>
</feature>
<keyword evidence="1" id="KW-0732">Signal</keyword>
<protein>
    <recommendedName>
        <fullName evidence="5">Sodefrin-like factor</fullName>
    </recommendedName>
</protein>
<name>A0A814LSF1_9BILA</name>
<reference evidence="2" key="1">
    <citation type="submission" date="2021-02" db="EMBL/GenBank/DDBJ databases">
        <authorList>
            <person name="Nowell W R."/>
        </authorList>
    </citation>
    <scope>NUCLEOTIDE SEQUENCE</scope>
</reference>
<sequence>MIFYFISLLVLFNVVQIDSLSCYECSCKISEKCSCTETVFFNGTNTYCVITLSNLDGRIVLGHIDRSSPKKQIKNPHYVSVLESIIYDDLQKRWYSRNDMVNYGCNWDKCNDPKLIQSLPHTFSLNLDSSWLNNNILEKSDATKPSCYKCDAQSCVDESCKEEECNGLCRVRNVFQKPENSPEDCYESLCIAHDPSIKNKVIIDANYHLNGEKTLDLWEIDVYCRTNNCSRLEIFKEIRENIKSTIMIDDTVFENHKPEISTVIIPTVTTPLVTETVTTPTSNSLTLHGTLTSLLLIFMIWAVTLY</sequence>
<dbReference type="AlphaFoldDB" id="A0A814LSF1"/>
<dbReference type="EMBL" id="CAJNOQ010004669">
    <property type="protein sequence ID" value="CAF1069106.1"/>
    <property type="molecule type" value="Genomic_DNA"/>
</dbReference>
<evidence type="ECO:0000313" key="3">
    <source>
        <dbReference type="EMBL" id="CAF3836393.1"/>
    </source>
</evidence>
<keyword evidence="4" id="KW-1185">Reference proteome</keyword>
<proteinExistence type="predicted"/>
<evidence type="ECO:0008006" key="5">
    <source>
        <dbReference type="Google" id="ProtNLM"/>
    </source>
</evidence>
<evidence type="ECO:0000313" key="4">
    <source>
        <dbReference type="Proteomes" id="UP000663829"/>
    </source>
</evidence>
<feature type="signal peptide" evidence="1">
    <location>
        <begin position="1"/>
        <end position="17"/>
    </location>
</feature>
<evidence type="ECO:0000313" key="2">
    <source>
        <dbReference type="EMBL" id="CAF1069106.1"/>
    </source>
</evidence>
<accession>A0A814LSF1</accession>
<dbReference type="EMBL" id="CAJOBC010004668">
    <property type="protein sequence ID" value="CAF3836393.1"/>
    <property type="molecule type" value="Genomic_DNA"/>
</dbReference>
<comment type="caution">
    <text evidence="2">The sequence shown here is derived from an EMBL/GenBank/DDBJ whole genome shotgun (WGS) entry which is preliminary data.</text>
</comment>
<evidence type="ECO:0000256" key="1">
    <source>
        <dbReference type="SAM" id="SignalP"/>
    </source>
</evidence>
<dbReference type="Proteomes" id="UP000663829">
    <property type="component" value="Unassembled WGS sequence"/>
</dbReference>
<organism evidence="2 4">
    <name type="scientific">Didymodactylos carnosus</name>
    <dbReference type="NCBI Taxonomy" id="1234261"/>
    <lineage>
        <taxon>Eukaryota</taxon>
        <taxon>Metazoa</taxon>
        <taxon>Spiralia</taxon>
        <taxon>Gnathifera</taxon>
        <taxon>Rotifera</taxon>
        <taxon>Eurotatoria</taxon>
        <taxon>Bdelloidea</taxon>
        <taxon>Philodinida</taxon>
        <taxon>Philodinidae</taxon>
        <taxon>Didymodactylos</taxon>
    </lineage>
</organism>
<gene>
    <name evidence="2" type="ORF">GPM918_LOCUS17179</name>
    <name evidence="3" type="ORF">SRO942_LOCUS17176</name>
</gene>